<reference evidence="1 2" key="1">
    <citation type="submission" date="2019-03" db="EMBL/GenBank/DDBJ databases">
        <authorList>
            <person name="Kox A.R. M."/>
        </authorList>
    </citation>
    <scope>NUCLEOTIDE SEQUENCE [LARGE SCALE GENOMIC DNA]</scope>
    <source>
        <strain evidence="1">MTUNDRAET4 annotated genome</strain>
    </source>
</reference>
<dbReference type="Proteomes" id="UP000294360">
    <property type="component" value="Chromosome"/>
</dbReference>
<protein>
    <submittedName>
        <fullName evidence="1">Uncharacterized protein</fullName>
    </submittedName>
</protein>
<name>A0A4U8YYI4_METTU</name>
<proteinExistence type="predicted"/>
<evidence type="ECO:0000313" key="1">
    <source>
        <dbReference type="EMBL" id="VFU08148.1"/>
    </source>
</evidence>
<evidence type="ECO:0000313" key="2">
    <source>
        <dbReference type="Proteomes" id="UP000294360"/>
    </source>
</evidence>
<dbReference type="AlphaFoldDB" id="A0A4U8YYI4"/>
<dbReference type="EMBL" id="LR536450">
    <property type="protein sequence ID" value="VFU08148.1"/>
    <property type="molecule type" value="Genomic_DNA"/>
</dbReference>
<gene>
    <name evidence="1" type="ORF">MTUNDRAET4_1255</name>
</gene>
<organism evidence="1 2">
    <name type="scientific">Methylocella tundrae</name>
    <dbReference type="NCBI Taxonomy" id="227605"/>
    <lineage>
        <taxon>Bacteria</taxon>
        <taxon>Pseudomonadati</taxon>
        <taxon>Pseudomonadota</taxon>
        <taxon>Alphaproteobacteria</taxon>
        <taxon>Hyphomicrobiales</taxon>
        <taxon>Beijerinckiaceae</taxon>
        <taxon>Methylocella</taxon>
    </lineage>
</organism>
<sequence length="210" mass="22951">MDAKGAPVEGLEMTARLVKRNWTSTLQASDFSQGAAKYVTQIIDETLAEQKVRSAKDAQKLAFEAKDAGVYLVELEAADKTGRRQQVSVDFFVGGDTPVTFARAPAQTAEVTTDKEAYAPGEAATLIVQSPFQNARALAIIEDPSGHFGADWVEISNGFGRYQVPLAVRDMPKLAVHFLMRGRRQTQIAIQARPSIRASQSPSRRRNGSR</sequence>
<dbReference type="KEGG" id="mtun:MTUNDRAET4_1255"/>
<accession>A0A4U8YYI4</accession>